<name>I1D3P0_9PSEU</name>
<accession>I1D3P0</accession>
<dbReference type="Gene3D" id="2.30.110.10">
    <property type="entry name" value="Electron Transport, Fmn-binding Protein, Chain A"/>
    <property type="match status" value="1"/>
</dbReference>
<evidence type="ECO:0000313" key="2">
    <source>
        <dbReference type="Proteomes" id="UP000005087"/>
    </source>
</evidence>
<dbReference type="Pfam" id="PF04075">
    <property type="entry name" value="F420H2_quin_red"/>
    <property type="match status" value="1"/>
</dbReference>
<sequence length="170" mass="18806">MTTKTFRSRLARALGAGKRAMYRGGRPNVVMRLWNRLDARLYSAGLVIASRAVVLQVPGRISGREITIPLAVADLDDEEYVVSMLGPKANWVRNVEAADGRVVLRRRGRSTAVQLEEVPPAERAPILRRYVAVAPAARPHLGLGPTAPLAEFERIAAEHPVFRIRKRLSP</sequence>
<dbReference type="HOGENOM" id="CLU_119016_1_0_11"/>
<keyword evidence="2" id="KW-1185">Reference proteome</keyword>
<dbReference type="RefSeq" id="WP_005465216.1">
    <property type="nucleotide sequence ID" value="NZ_CM001484.1"/>
</dbReference>
<dbReference type="Proteomes" id="UP000005087">
    <property type="component" value="Chromosome"/>
</dbReference>
<evidence type="ECO:0008006" key="3">
    <source>
        <dbReference type="Google" id="ProtNLM"/>
    </source>
</evidence>
<reference evidence="2" key="2">
    <citation type="submission" date="2012-01" db="EMBL/GenBank/DDBJ databases">
        <title>Noncontiguous Finished sequence of chromosome of Saccharomonospora glauca K62.</title>
        <authorList>
            <consortium name="US DOE Joint Genome Institute"/>
            <person name="Lucas S."/>
            <person name="Han J."/>
            <person name="Lapidus A."/>
            <person name="Cheng J.-F."/>
            <person name="Goodwin L."/>
            <person name="Pitluck S."/>
            <person name="Peters L."/>
            <person name="Mikhailova N."/>
            <person name="Held B."/>
            <person name="Detter J.C."/>
            <person name="Han C."/>
            <person name="Tapia R."/>
            <person name="Land M."/>
            <person name="Hauser L."/>
            <person name="Kyrpides N."/>
            <person name="Ivanova N."/>
            <person name="Pagani I."/>
            <person name="Brambilla E.-M."/>
            <person name="Klenk H.-P."/>
            <person name="Woyke T."/>
        </authorList>
    </citation>
    <scope>NUCLEOTIDE SEQUENCE [LARGE SCALE GENOMIC DNA]</scope>
    <source>
        <strain evidence="2">K62</strain>
    </source>
</reference>
<dbReference type="EMBL" id="CM001484">
    <property type="protein sequence ID" value="EIE99564.1"/>
    <property type="molecule type" value="Genomic_DNA"/>
</dbReference>
<reference evidence="1 2" key="1">
    <citation type="submission" date="2011-09" db="EMBL/GenBank/DDBJ databases">
        <authorList>
            <consortium name="US DOE Joint Genome Institute (JGI-PGF)"/>
            <person name="Lucas S."/>
            <person name="Han J."/>
            <person name="Lapidus A."/>
            <person name="Cheng J.-F."/>
            <person name="Goodwin L."/>
            <person name="Pitluck S."/>
            <person name="Peters L."/>
            <person name="Land M.L."/>
            <person name="Hauser L."/>
            <person name="Brambilla E."/>
            <person name="Klenk H.-P."/>
            <person name="Woyke T.J."/>
        </authorList>
    </citation>
    <scope>NUCLEOTIDE SEQUENCE [LARGE SCALE GENOMIC DNA]</scope>
    <source>
        <strain evidence="1 2">K62</strain>
    </source>
</reference>
<protein>
    <recommendedName>
        <fullName evidence="3">Deazaflavin-dependent nitroreductase family protein</fullName>
    </recommendedName>
</protein>
<evidence type="ECO:0000313" key="1">
    <source>
        <dbReference type="EMBL" id="EIE99564.1"/>
    </source>
</evidence>
<dbReference type="STRING" id="928724.SacglDRAFT_02673"/>
<dbReference type="InterPro" id="IPR012349">
    <property type="entry name" value="Split_barrel_FMN-bd"/>
</dbReference>
<gene>
    <name evidence="1" type="ORF">SacglDRAFT_02673</name>
</gene>
<dbReference type="GO" id="GO:0016491">
    <property type="term" value="F:oxidoreductase activity"/>
    <property type="evidence" value="ECO:0007669"/>
    <property type="project" value="InterPro"/>
</dbReference>
<dbReference type="InterPro" id="IPR004378">
    <property type="entry name" value="F420H2_quin_Rdtase"/>
</dbReference>
<organism evidence="1 2">
    <name type="scientific">Saccharomonospora glauca K62</name>
    <dbReference type="NCBI Taxonomy" id="928724"/>
    <lineage>
        <taxon>Bacteria</taxon>
        <taxon>Bacillati</taxon>
        <taxon>Actinomycetota</taxon>
        <taxon>Actinomycetes</taxon>
        <taxon>Pseudonocardiales</taxon>
        <taxon>Pseudonocardiaceae</taxon>
        <taxon>Saccharomonospora</taxon>
    </lineage>
</organism>
<dbReference type="AlphaFoldDB" id="I1D3P0"/>
<dbReference type="eggNOG" id="ENOG50332R2">
    <property type="taxonomic scope" value="Bacteria"/>
</dbReference>
<proteinExistence type="predicted"/>